<dbReference type="RefSeq" id="WP_149504004.1">
    <property type="nucleotide sequence ID" value="NZ_CP035708.1"/>
</dbReference>
<dbReference type="Proteomes" id="UP000323522">
    <property type="component" value="Chromosome"/>
</dbReference>
<evidence type="ECO:0000313" key="5">
    <source>
        <dbReference type="Proteomes" id="UP001549111"/>
    </source>
</evidence>
<name>A0A5C1Q1A9_9BURK</name>
<dbReference type="EMBL" id="JBEPLS010000001">
    <property type="protein sequence ID" value="MET3602295.1"/>
    <property type="molecule type" value="Genomic_DNA"/>
</dbReference>
<dbReference type="PANTHER" id="PTHR42951:SF22">
    <property type="entry name" value="METALLO BETA-LACTAMASE SUPERFAMILY LIPOPROTEIN"/>
    <property type="match status" value="1"/>
</dbReference>
<dbReference type="PANTHER" id="PTHR42951">
    <property type="entry name" value="METALLO-BETA-LACTAMASE DOMAIN-CONTAINING"/>
    <property type="match status" value="1"/>
</dbReference>
<evidence type="ECO:0000259" key="1">
    <source>
        <dbReference type="SMART" id="SM00849"/>
    </source>
</evidence>
<dbReference type="OrthoDB" id="9784009at2"/>
<keyword evidence="3" id="KW-0378">Hydrolase</keyword>
<dbReference type="Proteomes" id="UP001549111">
    <property type="component" value="Unassembled WGS sequence"/>
</dbReference>
<dbReference type="GO" id="GO:0016787">
    <property type="term" value="F:hydrolase activity"/>
    <property type="evidence" value="ECO:0007669"/>
    <property type="project" value="UniProtKB-KW"/>
</dbReference>
<protein>
    <submittedName>
        <fullName evidence="2">Glyoxylase-like metal-dependent hydrolase (Beta-lactamase superfamily II)</fullName>
    </submittedName>
    <submittedName>
        <fullName evidence="3">MBL fold metallo-hydrolase</fullName>
    </submittedName>
</protein>
<dbReference type="EMBL" id="CP035708">
    <property type="protein sequence ID" value="QEN01307.1"/>
    <property type="molecule type" value="Genomic_DNA"/>
</dbReference>
<dbReference type="InterPro" id="IPR036866">
    <property type="entry name" value="RibonucZ/Hydroxyglut_hydro"/>
</dbReference>
<evidence type="ECO:0000313" key="3">
    <source>
        <dbReference type="EMBL" id="QEN01307.1"/>
    </source>
</evidence>
<dbReference type="KEGG" id="snn:EWH46_11305"/>
<reference evidence="2 5" key="2">
    <citation type="submission" date="2024-06" db="EMBL/GenBank/DDBJ databases">
        <title>Genomic Encyclopedia of Type Strains, Phase IV (KMG-IV): sequencing the most valuable type-strain genomes for metagenomic binning, comparative biology and taxonomic classification.</title>
        <authorList>
            <person name="Goeker M."/>
        </authorList>
    </citation>
    <scope>NUCLEOTIDE SEQUENCE [LARGE SCALE GENOMIC DNA]</scope>
    <source>
        <strain evidence="2 5">D-501</strain>
    </source>
</reference>
<dbReference type="CDD" id="cd07726">
    <property type="entry name" value="ST1585-like_MBL-fold"/>
    <property type="match status" value="1"/>
</dbReference>
<dbReference type="InterPro" id="IPR050855">
    <property type="entry name" value="NDM-1-like"/>
</dbReference>
<sequence length="324" mass="35209">MNLPTHTTDLGHGIFAIDTGFERENFDAAYLIVDTGRAAFIDTGHNAAVPRLLEALDAIGLPREAVDWVIPTHVHLDHAGGAGLLMRHLPGARALIHPRGARHLIDPTALVEGARAVYGVEVVRQTYGTIEPIEAARVVESHDGQRIPLGSRELLLIDTPGHARHHHCIWDERSRGWFTGDTFGISYREFDGADGAWIFPSTTPVQFEPEALRSSVQRMMAMQPQCLYPTHFGRVDGVERLAAQFLATLDRFEADGLALLAHLPDDAPARLAALKEQVAATLVASALAAGCPVSPARAHELLALDIELNAQGMAVWLSRIGRTP</sequence>
<dbReference type="Pfam" id="PF00753">
    <property type="entry name" value="Lactamase_B"/>
    <property type="match status" value="1"/>
</dbReference>
<evidence type="ECO:0000313" key="2">
    <source>
        <dbReference type="EMBL" id="MET3602295.1"/>
    </source>
</evidence>
<gene>
    <name evidence="2" type="ORF">ABIC99_000071</name>
    <name evidence="3" type="ORF">EWH46_11305</name>
</gene>
<dbReference type="SMART" id="SM00849">
    <property type="entry name" value="Lactamase_B"/>
    <property type="match status" value="1"/>
</dbReference>
<dbReference type="Gene3D" id="3.60.15.10">
    <property type="entry name" value="Ribonuclease Z/Hydroxyacylglutathione hydrolase-like"/>
    <property type="match status" value="1"/>
</dbReference>
<dbReference type="InterPro" id="IPR001279">
    <property type="entry name" value="Metallo-B-lactamas"/>
</dbReference>
<accession>A0A5C1Q1A9</accession>
<organism evidence="3 4">
    <name type="scientific">Sphaerotilus sulfidivorans</name>
    <dbReference type="NCBI Taxonomy" id="639200"/>
    <lineage>
        <taxon>Bacteria</taxon>
        <taxon>Pseudomonadati</taxon>
        <taxon>Pseudomonadota</taxon>
        <taxon>Betaproteobacteria</taxon>
        <taxon>Burkholderiales</taxon>
        <taxon>Sphaerotilaceae</taxon>
        <taxon>Sphaerotilus</taxon>
    </lineage>
</organism>
<feature type="domain" description="Metallo-beta-lactamase" evidence="1">
    <location>
        <begin position="26"/>
        <end position="231"/>
    </location>
</feature>
<proteinExistence type="predicted"/>
<dbReference type="InterPro" id="IPR037482">
    <property type="entry name" value="ST1585_MBL-fold"/>
</dbReference>
<dbReference type="AlphaFoldDB" id="A0A5C1Q1A9"/>
<reference evidence="3 4" key="1">
    <citation type="submission" date="2019-02" db="EMBL/GenBank/DDBJ databases">
        <title>Complete Genome Sequence and Methylome Analysis of Sphaerotilus natans subsp. sulfidivorans D-507.</title>
        <authorList>
            <person name="Fomenkov A."/>
            <person name="Gridneva E."/>
            <person name="Smolyakov D."/>
            <person name="Dubinina G."/>
            <person name="Vincze T."/>
            <person name="Grabovich M."/>
            <person name="Roberts R.J."/>
        </authorList>
    </citation>
    <scope>NUCLEOTIDE SEQUENCE [LARGE SCALE GENOMIC DNA]</scope>
    <source>
        <strain evidence="3 4">D-507</strain>
    </source>
</reference>
<evidence type="ECO:0000313" key="4">
    <source>
        <dbReference type="Proteomes" id="UP000323522"/>
    </source>
</evidence>
<keyword evidence="5" id="KW-1185">Reference proteome</keyword>
<dbReference type="SUPFAM" id="SSF56281">
    <property type="entry name" value="Metallo-hydrolase/oxidoreductase"/>
    <property type="match status" value="1"/>
</dbReference>